<dbReference type="Proteomes" id="UP000294850">
    <property type="component" value="Unassembled WGS sequence"/>
</dbReference>
<evidence type="ECO:0000256" key="1">
    <source>
        <dbReference type="SAM" id="Phobius"/>
    </source>
</evidence>
<dbReference type="OrthoDB" id="5491447at2"/>
<sequence>MLVIISLSTVSAQKDSLKTIKNDNSLITPRYPDPGHLEKYKNDHDYNYNERPMPADNPLGRWIDWLNRKIRSFFGSKSYDNFWQYVIMAVTAGLVLYLLYKAKVLDYVFPSKGVRASADYVVGQENIHEINFEDAIGGALNQKDFRLAIRLQYLRILKLLTTKELIHWKPNLTNQVYVQELEKYPYHPDFVQITRYFEFAWYGDFQVNESGFEEMKAFSDSFVKKINT</sequence>
<name>A0A4R5DJ31_9BACT</name>
<feature type="transmembrane region" description="Helical" evidence="1">
    <location>
        <begin position="82"/>
        <end position="100"/>
    </location>
</feature>
<dbReference type="EMBL" id="SMFL01000010">
    <property type="protein sequence ID" value="TDE11954.1"/>
    <property type="molecule type" value="Genomic_DNA"/>
</dbReference>
<comment type="caution">
    <text evidence="3">The sequence shown here is derived from an EMBL/GenBank/DDBJ whole genome shotgun (WGS) entry which is preliminary data.</text>
</comment>
<protein>
    <submittedName>
        <fullName evidence="3">DUF4129 domain-containing protein</fullName>
    </submittedName>
</protein>
<evidence type="ECO:0000313" key="4">
    <source>
        <dbReference type="Proteomes" id="UP000294850"/>
    </source>
</evidence>
<dbReference type="RefSeq" id="WP_131960664.1">
    <property type="nucleotide sequence ID" value="NZ_SMFL01000010.1"/>
</dbReference>
<keyword evidence="1" id="KW-1133">Transmembrane helix</keyword>
<dbReference type="Pfam" id="PF13559">
    <property type="entry name" value="DUF4129"/>
    <property type="match status" value="1"/>
</dbReference>
<accession>A0A4R5DJ31</accession>
<keyword evidence="1" id="KW-0812">Transmembrane</keyword>
<keyword evidence="1" id="KW-0472">Membrane</keyword>
<feature type="domain" description="Protein-glutamine gamma-glutamyltransferase-like C-terminal" evidence="2">
    <location>
        <begin position="153"/>
        <end position="216"/>
    </location>
</feature>
<evidence type="ECO:0000259" key="2">
    <source>
        <dbReference type="Pfam" id="PF13559"/>
    </source>
</evidence>
<dbReference type="InterPro" id="IPR025403">
    <property type="entry name" value="TgpA-like_C"/>
</dbReference>
<dbReference type="AlphaFoldDB" id="A0A4R5DJ31"/>
<proteinExistence type="predicted"/>
<keyword evidence="4" id="KW-1185">Reference proteome</keyword>
<reference evidence="3 4" key="1">
    <citation type="submission" date="2019-03" db="EMBL/GenBank/DDBJ databases">
        <title>Dyadobacter AR-3-6 sp. nov., isolated from arctic soil.</title>
        <authorList>
            <person name="Chaudhary D.K."/>
        </authorList>
    </citation>
    <scope>NUCLEOTIDE SEQUENCE [LARGE SCALE GENOMIC DNA]</scope>
    <source>
        <strain evidence="3 4">AR-3-6</strain>
    </source>
</reference>
<organism evidence="3 4">
    <name type="scientific">Dyadobacter psychrotolerans</name>
    <dbReference type="NCBI Taxonomy" id="2541721"/>
    <lineage>
        <taxon>Bacteria</taxon>
        <taxon>Pseudomonadati</taxon>
        <taxon>Bacteroidota</taxon>
        <taxon>Cytophagia</taxon>
        <taxon>Cytophagales</taxon>
        <taxon>Spirosomataceae</taxon>
        <taxon>Dyadobacter</taxon>
    </lineage>
</organism>
<evidence type="ECO:0000313" key="3">
    <source>
        <dbReference type="EMBL" id="TDE11954.1"/>
    </source>
</evidence>
<gene>
    <name evidence="3" type="ORF">E0F88_23145</name>
</gene>